<keyword evidence="2" id="KW-1185">Reference proteome</keyword>
<evidence type="ECO:0000313" key="2">
    <source>
        <dbReference type="Proteomes" id="UP000554482"/>
    </source>
</evidence>
<protein>
    <submittedName>
        <fullName evidence="1">Uncharacterized protein</fullName>
    </submittedName>
</protein>
<gene>
    <name evidence="1" type="ORF">FRX31_003509</name>
</gene>
<dbReference type="Proteomes" id="UP000554482">
    <property type="component" value="Unassembled WGS sequence"/>
</dbReference>
<organism evidence="1 2">
    <name type="scientific">Thalictrum thalictroides</name>
    <name type="common">Rue-anemone</name>
    <name type="synonym">Anemone thalictroides</name>
    <dbReference type="NCBI Taxonomy" id="46969"/>
    <lineage>
        <taxon>Eukaryota</taxon>
        <taxon>Viridiplantae</taxon>
        <taxon>Streptophyta</taxon>
        <taxon>Embryophyta</taxon>
        <taxon>Tracheophyta</taxon>
        <taxon>Spermatophyta</taxon>
        <taxon>Magnoliopsida</taxon>
        <taxon>Ranunculales</taxon>
        <taxon>Ranunculaceae</taxon>
        <taxon>Thalictroideae</taxon>
        <taxon>Thalictrum</taxon>
    </lineage>
</organism>
<dbReference type="PANTHER" id="PTHR33710:SF64">
    <property type="entry name" value="ENDONUCLEASE_EXONUCLEASE_PHOSPHATASE DOMAIN-CONTAINING PROTEIN"/>
    <property type="match status" value="1"/>
</dbReference>
<sequence>RVGGQPMHPRETRDFVEAMQTAGLTDLKSIGFFYTWTKRSGLMSRIDRCLVNGHWIEQHFNSEVEFLPFGLSDHCPEEADSSVARWKSANSLRSVKPSPSVSISDIILFNSSCDESDPSASSTLANSLEDIFPSPFESYLLKILSTSSIEFETPFLQLILITSS</sequence>
<reference evidence="1 2" key="1">
    <citation type="submission" date="2020-06" db="EMBL/GenBank/DDBJ databases">
        <title>Transcriptomic and genomic resources for Thalictrum thalictroides and T. hernandezii: Facilitating candidate gene discovery in an emerging model plant lineage.</title>
        <authorList>
            <person name="Arias T."/>
            <person name="Riano-Pachon D.M."/>
            <person name="Di Stilio V.S."/>
        </authorList>
    </citation>
    <scope>NUCLEOTIDE SEQUENCE [LARGE SCALE GENOMIC DNA]</scope>
    <source>
        <strain evidence="2">cv. WT478/WT964</strain>
        <tissue evidence="1">Leaves</tissue>
    </source>
</reference>
<dbReference type="SUPFAM" id="SSF56219">
    <property type="entry name" value="DNase I-like"/>
    <property type="match status" value="1"/>
</dbReference>
<dbReference type="PANTHER" id="PTHR33710">
    <property type="entry name" value="BNAC02G09200D PROTEIN"/>
    <property type="match status" value="1"/>
</dbReference>
<dbReference type="Gene3D" id="3.60.10.10">
    <property type="entry name" value="Endonuclease/exonuclease/phosphatase"/>
    <property type="match status" value="1"/>
</dbReference>
<feature type="non-terminal residue" evidence="1">
    <location>
        <position position="1"/>
    </location>
</feature>
<dbReference type="AlphaFoldDB" id="A0A7J6XAX0"/>
<dbReference type="EMBL" id="JABWDY010002092">
    <property type="protein sequence ID" value="KAF5206904.1"/>
    <property type="molecule type" value="Genomic_DNA"/>
</dbReference>
<accession>A0A7J6XAX0</accession>
<name>A0A7J6XAX0_THATH</name>
<proteinExistence type="predicted"/>
<evidence type="ECO:0000313" key="1">
    <source>
        <dbReference type="EMBL" id="KAF5206904.1"/>
    </source>
</evidence>
<dbReference type="InterPro" id="IPR036691">
    <property type="entry name" value="Endo/exonu/phosph_ase_sf"/>
</dbReference>
<dbReference type="OrthoDB" id="1742140at2759"/>
<comment type="caution">
    <text evidence="1">The sequence shown here is derived from an EMBL/GenBank/DDBJ whole genome shotgun (WGS) entry which is preliminary data.</text>
</comment>